<sequence>MNNFVARDGLLATGYDVDHHRSRLNAEELASELSDERVRLESELTFIRMEQQRLEDRMTEYRAQVEEVEKRSIEKDNLITDLKHELTATSTTGRETVTVLESTRSELMATTAMLGATRRALTVARKENDGLRGTTKSGG</sequence>
<dbReference type="AlphaFoldDB" id="C5LHS5"/>
<dbReference type="RefSeq" id="XP_002771863.1">
    <property type="nucleotide sequence ID" value="XM_002771817.1"/>
</dbReference>
<evidence type="ECO:0000313" key="3">
    <source>
        <dbReference type="Proteomes" id="UP000007800"/>
    </source>
</evidence>
<gene>
    <name evidence="2" type="ORF">Pmar_PMAR022976</name>
</gene>
<dbReference type="OrthoDB" id="10457822at2759"/>
<dbReference type="InParanoid" id="C5LHS5"/>
<feature type="coiled-coil region" evidence="1">
    <location>
        <begin position="23"/>
        <end position="71"/>
    </location>
</feature>
<dbReference type="EMBL" id="GG682149">
    <property type="protein sequence ID" value="EER03679.1"/>
    <property type="molecule type" value="Genomic_DNA"/>
</dbReference>
<proteinExistence type="predicted"/>
<reference evidence="2 3" key="1">
    <citation type="submission" date="2008-07" db="EMBL/GenBank/DDBJ databases">
        <authorList>
            <person name="El-Sayed N."/>
            <person name="Caler E."/>
            <person name="Inman J."/>
            <person name="Amedeo P."/>
            <person name="Hass B."/>
            <person name="Wortman J."/>
        </authorList>
    </citation>
    <scope>NUCLEOTIDE SEQUENCE [LARGE SCALE GENOMIC DNA]</scope>
    <source>
        <strain evidence="3">ATCC 50983 / TXsc</strain>
    </source>
</reference>
<keyword evidence="1" id="KW-0175">Coiled coil</keyword>
<accession>C5LHS5</accession>
<evidence type="ECO:0000256" key="1">
    <source>
        <dbReference type="SAM" id="Coils"/>
    </source>
</evidence>
<dbReference type="Proteomes" id="UP000007800">
    <property type="component" value="Unassembled WGS sequence"/>
</dbReference>
<keyword evidence="3" id="KW-1185">Reference proteome</keyword>
<protein>
    <submittedName>
        <fullName evidence="2">Uncharacterized protein</fullName>
    </submittedName>
</protein>
<name>C5LHS5_PERM5</name>
<organism evidence="3">
    <name type="scientific">Perkinsus marinus (strain ATCC 50983 / TXsc)</name>
    <dbReference type="NCBI Taxonomy" id="423536"/>
    <lineage>
        <taxon>Eukaryota</taxon>
        <taxon>Sar</taxon>
        <taxon>Alveolata</taxon>
        <taxon>Perkinsozoa</taxon>
        <taxon>Perkinsea</taxon>
        <taxon>Perkinsida</taxon>
        <taxon>Perkinsidae</taxon>
        <taxon>Perkinsus</taxon>
    </lineage>
</organism>
<evidence type="ECO:0000313" key="2">
    <source>
        <dbReference type="EMBL" id="EER03679.1"/>
    </source>
</evidence>
<dbReference type="GeneID" id="9048096"/>